<keyword evidence="3 6" id="KW-0274">FAD</keyword>
<keyword evidence="6" id="KW-0963">Cytoplasm</keyword>
<keyword evidence="4 6" id="KW-0560">Oxidoreductase</keyword>
<evidence type="ECO:0000256" key="6">
    <source>
        <dbReference type="RuleBase" id="RU364052"/>
    </source>
</evidence>
<dbReference type="PANTHER" id="PTHR42923:SF3">
    <property type="entry name" value="PROTOPORPHYRINOGEN OXIDASE"/>
    <property type="match status" value="1"/>
</dbReference>
<name>A0ABS7GE19_9BACT</name>
<dbReference type="Proteomes" id="UP000812961">
    <property type="component" value="Unassembled WGS sequence"/>
</dbReference>
<dbReference type="Gene3D" id="3.90.660.20">
    <property type="entry name" value="Protoporphyrinogen oxidase, mitochondrial, domain 2"/>
    <property type="match status" value="1"/>
</dbReference>
<accession>A0ABS7GE19</accession>
<comment type="similarity">
    <text evidence="6">Belongs to the protoporphyrinogen/coproporphyrinogen oxidase family. Coproporphyrinogen III oxidase subfamily.</text>
</comment>
<evidence type="ECO:0000256" key="3">
    <source>
        <dbReference type="ARBA" id="ARBA00022827"/>
    </source>
</evidence>
<evidence type="ECO:0000256" key="1">
    <source>
        <dbReference type="ARBA" id="ARBA00001974"/>
    </source>
</evidence>
<organism evidence="8 9">
    <name type="scientific">Chitinophaga rhizophila</name>
    <dbReference type="NCBI Taxonomy" id="2866212"/>
    <lineage>
        <taxon>Bacteria</taxon>
        <taxon>Pseudomonadati</taxon>
        <taxon>Bacteroidota</taxon>
        <taxon>Chitinophagia</taxon>
        <taxon>Chitinophagales</taxon>
        <taxon>Chitinophagaceae</taxon>
        <taxon>Chitinophaga</taxon>
    </lineage>
</organism>
<comment type="function">
    <text evidence="6">Involved in coproporphyrin-dependent heme b biosynthesis. Catalyzes the oxidation of coproporphyrinogen III to coproporphyrin III.</text>
</comment>
<feature type="domain" description="Amine oxidase" evidence="7">
    <location>
        <begin position="13"/>
        <end position="433"/>
    </location>
</feature>
<protein>
    <recommendedName>
        <fullName evidence="6">Coproporphyrinogen III oxidase</fullName>
        <ecNumber evidence="6">1.3.3.15</ecNumber>
    </recommendedName>
</protein>
<dbReference type="PANTHER" id="PTHR42923">
    <property type="entry name" value="PROTOPORPHYRINOGEN OXIDASE"/>
    <property type="match status" value="1"/>
</dbReference>
<keyword evidence="5 6" id="KW-0350">Heme biosynthesis</keyword>
<gene>
    <name evidence="8" type="primary">hemG</name>
    <name evidence="8" type="ORF">K1Y79_12040</name>
</gene>
<dbReference type="RefSeq" id="WP_220250265.1">
    <property type="nucleotide sequence ID" value="NZ_JAICCF010000002.1"/>
</dbReference>
<keyword evidence="2 6" id="KW-0285">Flavoprotein</keyword>
<dbReference type="GO" id="GO:0004729">
    <property type="term" value="F:oxygen-dependent protoporphyrinogen oxidase activity"/>
    <property type="evidence" value="ECO:0007669"/>
    <property type="project" value="UniProtKB-EC"/>
</dbReference>
<evidence type="ECO:0000256" key="5">
    <source>
        <dbReference type="ARBA" id="ARBA00023133"/>
    </source>
</evidence>
<comment type="cofactor">
    <cofactor evidence="1 6">
        <name>FAD</name>
        <dbReference type="ChEBI" id="CHEBI:57692"/>
    </cofactor>
</comment>
<evidence type="ECO:0000313" key="9">
    <source>
        <dbReference type="Proteomes" id="UP000812961"/>
    </source>
</evidence>
<dbReference type="InterPro" id="IPR036188">
    <property type="entry name" value="FAD/NAD-bd_sf"/>
</dbReference>
<dbReference type="InterPro" id="IPR004572">
    <property type="entry name" value="Protoporphyrinogen_oxidase"/>
</dbReference>
<dbReference type="SUPFAM" id="SSF54373">
    <property type="entry name" value="FAD-linked reductases, C-terminal domain"/>
    <property type="match status" value="1"/>
</dbReference>
<dbReference type="SUPFAM" id="SSF51905">
    <property type="entry name" value="FAD/NAD(P)-binding domain"/>
    <property type="match status" value="1"/>
</dbReference>
<dbReference type="Gene3D" id="1.10.3110.10">
    <property type="entry name" value="protoporphyrinogen ix oxidase, domain 3"/>
    <property type="match status" value="1"/>
</dbReference>
<keyword evidence="9" id="KW-1185">Reference proteome</keyword>
<dbReference type="EC" id="1.3.3.15" evidence="6"/>
<comment type="catalytic activity">
    <reaction evidence="6">
        <text>coproporphyrinogen III + 3 O2 = coproporphyrin III + 3 H2O2</text>
        <dbReference type="Rhea" id="RHEA:43436"/>
        <dbReference type="ChEBI" id="CHEBI:15379"/>
        <dbReference type="ChEBI" id="CHEBI:16240"/>
        <dbReference type="ChEBI" id="CHEBI:57309"/>
        <dbReference type="ChEBI" id="CHEBI:131725"/>
        <dbReference type="EC" id="1.3.3.15"/>
    </reaction>
</comment>
<evidence type="ECO:0000256" key="4">
    <source>
        <dbReference type="ARBA" id="ARBA00023002"/>
    </source>
</evidence>
<dbReference type="NCBIfam" id="TIGR00562">
    <property type="entry name" value="proto_IX_ox"/>
    <property type="match status" value="1"/>
</dbReference>
<evidence type="ECO:0000313" key="8">
    <source>
        <dbReference type="EMBL" id="MBW8685064.1"/>
    </source>
</evidence>
<dbReference type="EMBL" id="JAICCF010000002">
    <property type="protein sequence ID" value="MBW8685064.1"/>
    <property type="molecule type" value="Genomic_DNA"/>
</dbReference>
<reference evidence="8 9" key="1">
    <citation type="submission" date="2021-08" db="EMBL/GenBank/DDBJ databases">
        <title>The genome sequence of Chitinophaga sp. B61.</title>
        <authorList>
            <person name="Zhang X."/>
        </authorList>
    </citation>
    <scope>NUCLEOTIDE SEQUENCE [LARGE SCALE GENOMIC DNA]</scope>
    <source>
        <strain evidence="8 9">B61</strain>
    </source>
</reference>
<dbReference type="InterPro" id="IPR050464">
    <property type="entry name" value="Zeta_carotene_desat/Oxidored"/>
</dbReference>
<comment type="caution">
    <text evidence="8">The sequence shown here is derived from an EMBL/GenBank/DDBJ whole genome shotgun (WGS) entry which is preliminary data.</text>
</comment>
<dbReference type="Gene3D" id="3.50.50.60">
    <property type="entry name" value="FAD/NAD(P)-binding domain"/>
    <property type="match status" value="1"/>
</dbReference>
<dbReference type="InterPro" id="IPR002937">
    <property type="entry name" value="Amino_oxidase"/>
</dbReference>
<comment type="subcellular location">
    <subcellularLocation>
        <location evidence="6">Cytoplasm</location>
    </subcellularLocation>
</comment>
<dbReference type="Pfam" id="PF01593">
    <property type="entry name" value="Amino_oxidase"/>
    <property type="match status" value="1"/>
</dbReference>
<comment type="pathway">
    <text evidence="6">Porphyrin-containing compound metabolism; protoheme biosynthesis.</text>
</comment>
<sequence>MQTRPVIIAGAGIAGLSIAYELQQKGIPYEIMEASSRAGGVIKSLHIDGYELDAGPNSLAASPEFMAYIHQLGLQDQVLEANAASKNRFLVRYNKLHAVSPHPLKILQSSYISGRAKWRLFTERFRKPAIPQGEESVSSFVVRRFGKEINEYLFEPVLSGIYAGNPDLMSVAEVLPMLPKWEKEYGSITQGLLKNKSAMGGRKIIAFKGGNVTLSDRLLSLLTGKIRYNCIVTGVTRGADDYIVQYSENGNTGMLNAGKVIFTTPAYSTAAAIQGLDPALSTYLSEIPYPRMGVLHLGFGKEAVAKSPEGFGFLVPHAAGKHFLGAICNAAIFPSRVPEGKTLFTVFIGGARQEQLFDQLGPEKLQQTVVKELMELLGLTTPPEMQRFSEWSKAIPQLNVGYAQMRQQIHLFEQRYPGIRLAGNYVTGVAVPAIIQAAKQYS</sequence>
<evidence type="ECO:0000256" key="2">
    <source>
        <dbReference type="ARBA" id="ARBA00022630"/>
    </source>
</evidence>
<evidence type="ECO:0000259" key="7">
    <source>
        <dbReference type="Pfam" id="PF01593"/>
    </source>
</evidence>
<proteinExistence type="inferred from homology"/>